<dbReference type="InterPro" id="IPR035943">
    <property type="entry name" value="XisI-like_sf"/>
</dbReference>
<comment type="caution">
    <text evidence="1">The sequence shown here is derived from an EMBL/GenBank/DDBJ whole genome shotgun (WGS) entry which is preliminary data.</text>
</comment>
<sequence>MDTLNNYRQIIQKILTEYSQLPYAYGELERQLIIDKTANHYLLLTLGWENNQRVHGCLVHIDIINDKIWIQRDGTEYGIANELVNAGIPKNQIVLAFQPADIRQYTEFAIT</sequence>
<reference evidence="1 2" key="1">
    <citation type="submission" date="2015-09" db="EMBL/GenBank/DDBJ databases">
        <title>Whole genome shotgun sequence assembly of Aphanizomenon flos-aquae UKL13.</title>
        <authorList>
            <person name="Driscoll C."/>
        </authorList>
    </citation>
    <scope>NUCLEOTIDE SEQUENCE [LARGE SCALE GENOMIC DNA]</scope>
    <source>
        <strain evidence="1">MDT13</strain>
    </source>
</reference>
<evidence type="ECO:0000313" key="1">
    <source>
        <dbReference type="EMBL" id="OBQ26354.1"/>
    </source>
</evidence>
<dbReference type="Gene3D" id="3.30.310.110">
    <property type="entry name" value="XisI-like"/>
    <property type="match status" value="1"/>
</dbReference>
<dbReference type="STRING" id="1803587.GCA_001593825_02088"/>
<dbReference type="InterPro" id="IPR014968">
    <property type="entry name" value="XisI"/>
</dbReference>
<gene>
    <name evidence="1" type="ORF">AN481_05265</name>
</gene>
<dbReference type="EMBL" id="LJOY01000012">
    <property type="protein sequence ID" value="OBQ26354.1"/>
    <property type="molecule type" value="Genomic_DNA"/>
</dbReference>
<proteinExistence type="predicted"/>
<name>A0A1B7VZB4_APHFL</name>
<accession>A0A1B7VZB4</accession>
<dbReference type="PATRIC" id="fig|1710894.3.peg.2071"/>
<dbReference type="AlphaFoldDB" id="A0A1B7VZB4"/>
<dbReference type="SUPFAM" id="SSF143847">
    <property type="entry name" value="XisI-like"/>
    <property type="match status" value="1"/>
</dbReference>
<organism evidence="1 2">
    <name type="scientific">Aphanizomenon flos-aquae LD13</name>
    <dbReference type="NCBI Taxonomy" id="1710894"/>
    <lineage>
        <taxon>Bacteria</taxon>
        <taxon>Bacillati</taxon>
        <taxon>Cyanobacteriota</taxon>
        <taxon>Cyanophyceae</taxon>
        <taxon>Nostocales</taxon>
        <taxon>Aphanizomenonaceae</taxon>
        <taxon>Aphanizomenon</taxon>
    </lineage>
</organism>
<evidence type="ECO:0000313" key="2">
    <source>
        <dbReference type="Proteomes" id="UP000092382"/>
    </source>
</evidence>
<dbReference type="Proteomes" id="UP000092382">
    <property type="component" value="Unassembled WGS sequence"/>
</dbReference>
<dbReference type="Pfam" id="PF08869">
    <property type="entry name" value="XisI"/>
    <property type="match status" value="1"/>
</dbReference>
<dbReference type="CDD" id="cd16382">
    <property type="entry name" value="XisI-like"/>
    <property type="match status" value="1"/>
</dbReference>
<protein>
    <submittedName>
        <fullName evidence="1">FdxN element excision controlling factor protein</fullName>
    </submittedName>
</protein>